<keyword evidence="2" id="KW-0489">Methyltransferase</keyword>
<evidence type="ECO:0000256" key="1">
    <source>
        <dbReference type="SAM" id="MobiDB-lite"/>
    </source>
</evidence>
<proteinExistence type="predicted"/>
<feature type="region of interest" description="Disordered" evidence="1">
    <location>
        <begin position="252"/>
        <end position="275"/>
    </location>
</feature>
<evidence type="ECO:0000313" key="3">
    <source>
        <dbReference type="Proteomes" id="UP001291653"/>
    </source>
</evidence>
<dbReference type="GO" id="GO:0008168">
    <property type="term" value="F:methyltransferase activity"/>
    <property type="evidence" value="ECO:0007669"/>
    <property type="project" value="UniProtKB-KW"/>
</dbReference>
<keyword evidence="3" id="KW-1185">Reference proteome</keyword>
<feature type="compositionally biased region" description="Pro residues" evidence="1">
    <location>
        <begin position="266"/>
        <end position="275"/>
    </location>
</feature>
<feature type="region of interest" description="Disordered" evidence="1">
    <location>
        <begin position="26"/>
        <end position="238"/>
    </location>
</feature>
<gene>
    <name evidence="2" type="ORF">SYYSPA8_29435</name>
</gene>
<reference evidence="2 3" key="1">
    <citation type="submission" date="2022-10" db="EMBL/GenBank/DDBJ databases">
        <title>Draft genome sequence of Streptomyces sp. YSPA8.</title>
        <authorList>
            <person name="Moriuchi R."/>
            <person name="Dohra H."/>
            <person name="Yamamura H."/>
            <person name="Kodani S."/>
        </authorList>
    </citation>
    <scope>NUCLEOTIDE SEQUENCE [LARGE SCALE GENOMIC DNA]</scope>
    <source>
        <strain evidence="2 3">YSPA8</strain>
    </source>
</reference>
<evidence type="ECO:0000313" key="2">
    <source>
        <dbReference type="EMBL" id="GLF98506.1"/>
    </source>
</evidence>
<feature type="compositionally biased region" description="Low complexity" evidence="1">
    <location>
        <begin position="36"/>
        <end position="51"/>
    </location>
</feature>
<comment type="caution">
    <text evidence="2">The sequence shown here is derived from an EMBL/GenBank/DDBJ whole genome shotgun (WGS) entry which is preliminary data.</text>
</comment>
<protein>
    <submittedName>
        <fullName evidence="2">Class I SAM-dependent methyltransferase</fullName>
    </submittedName>
</protein>
<dbReference type="GO" id="GO:0032259">
    <property type="term" value="P:methylation"/>
    <property type="evidence" value="ECO:0007669"/>
    <property type="project" value="UniProtKB-KW"/>
</dbReference>
<keyword evidence="2" id="KW-0808">Transferase</keyword>
<accession>A0ABQ5P7D3</accession>
<dbReference type="EMBL" id="BSBI01000014">
    <property type="protein sequence ID" value="GLF98506.1"/>
    <property type="molecule type" value="Genomic_DNA"/>
</dbReference>
<dbReference type="RefSeq" id="WP_323450474.1">
    <property type="nucleotide sequence ID" value="NZ_BSBI01000014.1"/>
</dbReference>
<organism evidence="2 3">
    <name type="scientific">Streptomyces yaizuensis</name>
    <dbReference type="NCBI Taxonomy" id="2989713"/>
    <lineage>
        <taxon>Bacteria</taxon>
        <taxon>Bacillati</taxon>
        <taxon>Actinomycetota</taxon>
        <taxon>Actinomycetes</taxon>
        <taxon>Kitasatosporales</taxon>
        <taxon>Streptomycetaceae</taxon>
        <taxon>Streptomyces</taxon>
    </lineage>
</organism>
<dbReference type="Proteomes" id="UP001291653">
    <property type="component" value="Unassembled WGS sequence"/>
</dbReference>
<name>A0ABQ5P7D3_9ACTN</name>
<sequence length="275" mass="28288">MTTTARPGARANAVMDTATLRAARPCGTATGAAPRGLPGPYGTPAAPATCGDTRGGRQSRLPAGHRGIGTGRPRADTHTPRAARPPGTAAGTAPHGLPHPYRHPTAPATCGNARHLRQPRTPTEHRSTRTAQPRETPRRTRTPLTGGRPACSEAGPHAIHDRPGSGGTARTPQETATAPGIEAVRATAARHPSVPVETPRQARTPLAGGRPNPSEADPRTAHGRPARAPQETATAPGFTAVRIAGALLPWVPRPERPAGAAAPLASPLPPHARRT</sequence>
<feature type="compositionally biased region" description="Low complexity" evidence="1">
    <location>
        <begin position="80"/>
        <end position="96"/>
    </location>
</feature>